<sequence>MCFFFNLEMRRVDQKSVYHQRHIFRGGGASRGCWLVVCGVQKSSKTSSSSPYHHRFISLLLLTNRNGKVSFFFCSFLALGALKTYRISIRGGKGGAKGREGQKARNQRRWRDDYSVGGLTEQHKKS</sequence>
<gene>
    <name evidence="2" type="primary">Cnig_chr_V.g20806</name>
    <name evidence="2" type="ORF">B9Z55_020806</name>
</gene>
<feature type="compositionally biased region" description="Basic and acidic residues" evidence="1">
    <location>
        <begin position="97"/>
        <end position="114"/>
    </location>
</feature>
<evidence type="ECO:0000313" key="3">
    <source>
        <dbReference type="Proteomes" id="UP000230233"/>
    </source>
</evidence>
<dbReference type="Proteomes" id="UP000230233">
    <property type="component" value="Chromosome V"/>
</dbReference>
<accession>A0A2G5TP71</accession>
<evidence type="ECO:0000256" key="1">
    <source>
        <dbReference type="SAM" id="MobiDB-lite"/>
    </source>
</evidence>
<feature type="region of interest" description="Disordered" evidence="1">
    <location>
        <begin position="90"/>
        <end position="126"/>
    </location>
</feature>
<proteinExistence type="predicted"/>
<keyword evidence="3" id="KW-1185">Reference proteome</keyword>
<reference evidence="3" key="1">
    <citation type="submission" date="2017-10" db="EMBL/GenBank/DDBJ databases">
        <title>Rapid genome shrinkage in a self-fertile nematode reveals novel sperm competition proteins.</title>
        <authorList>
            <person name="Yin D."/>
            <person name="Schwarz E.M."/>
            <person name="Thomas C.G."/>
            <person name="Felde R.L."/>
            <person name="Korf I.F."/>
            <person name="Cutter A.D."/>
            <person name="Schartner C.M."/>
            <person name="Ralston E.J."/>
            <person name="Meyer B.J."/>
            <person name="Haag E.S."/>
        </authorList>
    </citation>
    <scope>NUCLEOTIDE SEQUENCE [LARGE SCALE GENOMIC DNA]</scope>
    <source>
        <strain evidence="3">JU1422</strain>
    </source>
</reference>
<protein>
    <submittedName>
        <fullName evidence="2">Uncharacterized protein</fullName>
    </submittedName>
</protein>
<comment type="caution">
    <text evidence="2">The sequence shown here is derived from an EMBL/GenBank/DDBJ whole genome shotgun (WGS) entry which is preliminary data.</text>
</comment>
<evidence type="ECO:0000313" key="2">
    <source>
        <dbReference type="EMBL" id="PIC29105.1"/>
    </source>
</evidence>
<dbReference type="EMBL" id="PDUG01000005">
    <property type="protein sequence ID" value="PIC29105.1"/>
    <property type="molecule type" value="Genomic_DNA"/>
</dbReference>
<dbReference type="AlphaFoldDB" id="A0A2G5TP71"/>
<name>A0A2G5TP71_9PELO</name>
<organism evidence="2 3">
    <name type="scientific">Caenorhabditis nigoni</name>
    <dbReference type="NCBI Taxonomy" id="1611254"/>
    <lineage>
        <taxon>Eukaryota</taxon>
        <taxon>Metazoa</taxon>
        <taxon>Ecdysozoa</taxon>
        <taxon>Nematoda</taxon>
        <taxon>Chromadorea</taxon>
        <taxon>Rhabditida</taxon>
        <taxon>Rhabditina</taxon>
        <taxon>Rhabditomorpha</taxon>
        <taxon>Rhabditoidea</taxon>
        <taxon>Rhabditidae</taxon>
        <taxon>Peloderinae</taxon>
        <taxon>Caenorhabditis</taxon>
    </lineage>
</organism>